<name>A0A8S3S0W3_MYTED</name>
<keyword evidence="7" id="KW-1185">Reference proteome</keyword>
<comment type="caution">
    <text evidence="6">The sequence shown here is derived from an EMBL/GenBank/DDBJ whole genome shotgun (WGS) entry which is preliminary data.</text>
</comment>
<dbReference type="PROSITE" id="PS51450">
    <property type="entry name" value="LRR"/>
    <property type="match status" value="1"/>
</dbReference>
<dbReference type="Gene3D" id="3.80.10.10">
    <property type="entry name" value="Ribonuclease Inhibitor"/>
    <property type="match status" value="1"/>
</dbReference>
<dbReference type="InterPro" id="IPR001611">
    <property type="entry name" value="Leu-rich_rpt"/>
</dbReference>
<evidence type="ECO:0000256" key="5">
    <source>
        <dbReference type="ARBA" id="ARBA00023157"/>
    </source>
</evidence>
<organism evidence="6 7">
    <name type="scientific">Mytilus edulis</name>
    <name type="common">Blue mussel</name>
    <dbReference type="NCBI Taxonomy" id="6550"/>
    <lineage>
        <taxon>Eukaryota</taxon>
        <taxon>Metazoa</taxon>
        <taxon>Spiralia</taxon>
        <taxon>Lophotrochozoa</taxon>
        <taxon>Mollusca</taxon>
        <taxon>Bivalvia</taxon>
        <taxon>Autobranchia</taxon>
        <taxon>Pteriomorphia</taxon>
        <taxon>Mytilida</taxon>
        <taxon>Mytiloidea</taxon>
        <taxon>Mytilidae</taxon>
        <taxon>Mytilinae</taxon>
        <taxon>Mytilus</taxon>
    </lineage>
</organism>
<dbReference type="InterPro" id="IPR000884">
    <property type="entry name" value="TSP1_rpt"/>
</dbReference>
<keyword evidence="2" id="KW-0964">Secreted</keyword>
<protein>
    <submittedName>
        <fullName evidence="6">THBS2S</fullName>
    </submittedName>
</protein>
<dbReference type="Pfam" id="PF13855">
    <property type="entry name" value="LRR_8"/>
    <property type="match status" value="1"/>
</dbReference>
<dbReference type="SUPFAM" id="SSF82895">
    <property type="entry name" value="TSP-1 type 1 repeat"/>
    <property type="match status" value="2"/>
</dbReference>
<dbReference type="SUPFAM" id="SSF52058">
    <property type="entry name" value="L domain-like"/>
    <property type="match status" value="1"/>
</dbReference>
<accession>A0A8S3S0W3</accession>
<dbReference type="PANTHER" id="PTHR22906:SF43">
    <property type="entry name" value="PROPERDIN"/>
    <property type="match status" value="1"/>
</dbReference>
<gene>
    <name evidence="6" type="ORF">MEDL_29275</name>
</gene>
<evidence type="ECO:0000256" key="3">
    <source>
        <dbReference type="ARBA" id="ARBA00022729"/>
    </source>
</evidence>
<dbReference type="Proteomes" id="UP000683360">
    <property type="component" value="Unassembled WGS sequence"/>
</dbReference>
<keyword evidence="5" id="KW-1015">Disulfide bond</keyword>
<dbReference type="AlphaFoldDB" id="A0A8S3S0W3"/>
<dbReference type="SMART" id="SM00209">
    <property type="entry name" value="TSP1"/>
    <property type="match status" value="2"/>
</dbReference>
<evidence type="ECO:0000256" key="1">
    <source>
        <dbReference type="ARBA" id="ARBA00004613"/>
    </source>
</evidence>
<dbReference type="InterPro" id="IPR036383">
    <property type="entry name" value="TSP1_rpt_sf"/>
</dbReference>
<dbReference type="InterPro" id="IPR052065">
    <property type="entry name" value="Compl_asym_regulator"/>
</dbReference>
<dbReference type="OrthoDB" id="446173at2759"/>
<sequence length="252" mass="27289">MDVSVQYLWLGNNKINSIDATSFSGQSSLKILDLSFNEIPSINEDFFSNFPMLTSLYIIDNNLTTFNPITNNSFGILNELGLRGNPFVCCTMKEFVDWTKTVSWEFFDGSCTDFNESTPILSFNTSTCIVPVDGRWSAWNNSTCSVTCGVGIVSSSRTCDSPLPSQGGKQCTGEANITTSCNLVDCPIDGGWSAWTNSTCSLTCGVGIVSSSRTCDSPLPSAGGKQCIGEANITTSCNLVDCPRPCRRSRKR</sequence>
<dbReference type="InterPro" id="IPR032675">
    <property type="entry name" value="LRR_dom_sf"/>
</dbReference>
<keyword evidence="4" id="KW-0677">Repeat</keyword>
<comment type="subcellular location">
    <subcellularLocation>
        <location evidence="1">Secreted</location>
    </subcellularLocation>
</comment>
<keyword evidence="3" id="KW-0732">Signal</keyword>
<proteinExistence type="predicted"/>
<dbReference type="FunFam" id="2.20.100.10:FF:000001">
    <property type="entry name" value="semaphorin-5A isoform X1"/>
    <property type="match status" value="1"/>
</dbReference>
<dbReference type="Gene3D" id="2.20.100.10">
    <property type="entry name" value="Thrombospondin type-1 (TSP1) repeat"/>
    <property type="match status" value="2"/>
</dbReference>
<dbReference type="PANTHER" id="PTHR22906">
    <property type="entry name" value="PROPERDIN"/>
    <property type="match status" value="1"/>
</dbReference>
<dbReference type="PROSITE" id="PS50092">
    <property type="entry name" value="TSP1"/>
    <property type="match status" value="2"/>
</dbReference>
<evidence type="ECO:0000313" key="7">
    <source>
        <dbReference type="Proteomes" id="UP000683360"/>
    </source>
</evidence>
<dbReference type="Pfam" id="PF00090">
    <property type="entry name" value="TSP_1"/>
    <property type="match status" value="2"/>
</dbReference>
<evidence type="ECO:0000256" key="4">
    <source>
        <dbReference type="ARBA" id="ARBA00022737"/>
    </source>
</evidence>
<evidence type="ECO:0000313" key="6">
    <source>
        <dbReference type="EMBL" id="CAG2215505.1"/>
    </source>
</evidence>
<reference evidence="6" key="1">
    <citation type="submission" date="2021-03" db="EMBL/GenBank/DDBJ databases">
        <authorList>
            <person name="Bekaert M."/>
        </authorList>
    </citation>
    <scope>NUCLEOTIDE SEQUENCE</scope>
</reference>
<evidence type="ECO:0000256" key="2">
    <source>
        <dbReference type="ARBA" id="ARBA00022525"/>
    </source>
</evidence>
<dbReference type="EMBL" id="CAJPWZ010001445">
    <property type="protein sequence ID" value="CAG2215505.1"/>
    <property type="molecule type" value="Genomic_DNA"/>
</dbReference>